<name>A0A5A7SPN2_CUCMM</name>
<keyword evidence="2 6" id="KW-0378">Hydrolase</keyword>
<evidence type="ECO:0000259" key="10">
    <source>
        <dbReference type="PROSITE" id="PS51192"/>
    </source>
</evidence>
<feature type="compositionally biased region" description="Basic and acidic residues" evidence="8">
    <location>
        <begin position="22"/>
        <end position="31"/>
    </location>
</feature>
<comment type="domain">
    <text evidence="7">The Q motif is unique to and characteristic of the DEAD box family of RNA helicases and controls ATP binding and hydrolysis.</text>
</comment>
<dbReference type="PANTHER" id="PTHR24031">
    <property type="entry name" value="RNA HELICASE"/>
    <property type="match status" value="1"/>
</dbReference>
<feature type="compositionally biased region" description="Low complexity" evidence="8">
    <location>
        <begin position="1"/>
        <end position="11"/>
    </location>
</feature>
<keyword evidence="3 6" id="KW-0347">Helicase</keyword>
<feature type="domain" description="Helicase ATP-binding" evidence="10">
    <location>
        <begin position="235"/>
        <end position="451"/>
    </location>
</feature>
<evidence type="ECO:0000256" key="2">
    <source>
        <dbReference type="ARBA" id="ARBA00022801"/>
    </source>
</evidence>
<feature type="transmembrane region" description="Helical" evidence="9">
    <location>
        <begin position="526"/>
        <end position="546"/>
    </location>
</feature>
<keyword evidence="7" id="KW-0694">RNA-binding</keyword>
<dbReference type="GO" id="GO:0003724">
    <property type="term" value="F:RNA helicase activity"/>
    <property type="evidence" value="ECO:0007669"/>
    <property type="project" value="UniProtKB-EC"/>
</dbReference>
<dbReference type="STRING" id="1194695.A0A5A7SPN2"/>
<protein>
    <recommendedName>
        <fullName evidence="7">ATP-dependent RNA helicase</fullName>
        <ecNumber evidence="7">3.6.4.13</ecNumber>
    </recommendedName>
</protein>
<dbReference type="Proteomes" id="UP000321393">
    <property type="component" value="Unassembled WGS sequence"/>
</dbReference>
<evidence type="ECO:0000256" key="4">
    <source>
        <dbReference type="ARBA" id="ARBA00022840"/>
    </source>
</evidence>
<dbReference type="InterPro" id="IPR000629">
    <property type="entry name" value="RNA-helicase_DEAD-box_CS"/>
</dbReference>
<dbReference type="OrthoDB" id="4310724at2759"/>
<dbReference type="InterPro" id="IPR011545">
    <property type="entry name" value="DEAD/DEAH_box_helicase_dom"/>
</dbReference>
<dbReference type="PROSITE" id="PS51192">
    <property type="entry name" value="HELICASE_ATP_BIND_1"/>
    <property type="match status" value="1"/>
</dbReference>
<evidence type="ECO:0000256" key="3">
    <source>
        <dbReference type="ARBA" id="ARBA00022806"/>
    </source>
</evidence>
<dbReference type="InterPro" id="IPR014001">
    <property type="entry name" value="Helicase_ATP-bd"/>
</dbReference>
<dbReference type="GO" id="GO:0003723">
    <property type="term" value="F:RNA binding"/>
    <property type="evidence" value="ECO:0007669"/>
    <property type="project" value="UniProtKB-UniRule"/>
</dbReference>
<dbReference type="InterPro" id="IPR014014">
    <property type="entry name" value="RNA_helicase_DEAD_Q_motif"/>
</dbReference>
<feature type="short sequence motif" description="Q motif" evidence="5">
    <location>
        <begin position="203"/>
        <end position="231"/>
    </location>
</feature>
<keyword evidence="4 6" id="KW-0067">ATP-binding</keyword>
<dbReference type="SMART" id="SM00487">
    <property type="entry name" value="DEXDc"/>
    <property type="match status" value="1"/>
</dbReference>
<organism evidence="12 13">
    <name type="scientific">Cucumis melo var. makuwa</name>
    <name type="common">Oriental melon</name>
    <dbReference type="NCBI Taxonomy" id="1194695"/>
    <lineage>
        <taxon>Eukaryota</taxon>
        <taxon>Viridiplantae</taxon>
        <taxon>Streptophyta</taxon>
        <taxon>Embryophyta</taxon>
        <taxon>Tracheophyta</taxon>
        <taxon>Spermatophyta</taxon>
        <taxon>Magnoliopsida</taxon>
        <taxon>eudicotyledons</taxon>
        <taxon>Gunneridae</taxon>
        <taxon>Pentapetalae</taxon>
        <taxon>rosids</taxon>
        <taxon>fabids</taxon>
        <taxon>Cucurbitales</taxon>
        <taxon>Cucurbitaceae</taxon>
        <taxon>Benincaseae</taxon>
        <taxon>Cucumis</taxon>
    </lineage>
</organism>
<proteinExistence type="inferred from homology"/>
<dbReference type="PROSITE" id="PS00039">
    <property type="entry name" value="DEAD_ATP_HELICASE"/>
    <property type="match status" value="1"/>
</dbReference>
<dbReference type="Pfam" id="PF00270">
    <property type="entry name" value="DEAD"/>
    <property type="match status" value="1"/>
</dbReference>
<dbReference type="SUPFAM" id="SSF52540">
    <property type="entry name" value="P-loop containing nucleoside triphosphate hydrolases"/>
    <property type="match status" value="2"/>
</dbReference>
<evidence type="ECO:0000313" key="13">
    <source>
        <dbReference type="Proteomes" id="UP000321393"/>
    </source>
</evidence>
<keyword evidence="1 6" id="KW-0547">Nucleotide-binding</keyword>
<comment type="similarity">
    <text evidence="6">Belongs to the DEAD box helicase family.</text>
</comment>
<dbReference type="PROSITE" id="PS51195">
    <property type="entry name" value="Q_MOTIF"/>
    <property type="match status" value="1"/>
</dbReference>
<evidence type="ECO:0000256" key="9">
    <source>
        <dbReference type="SAM" id="Phobius"/>
    </source>
</evidence>
<feature type="compositionally biased region" description="Basic residues" evidence="8">
    <location>
        <begin position="12"/>
        <end position="21"/>
    </location>
</feature>
<evidence type="ECO:0000259" key="11">
    <source>
        <dbReference type="PROSITE" id="PS51195"/>
    </source>
</evidence>
<dbReference type="GO" id="GO:0005524">
    <property type="term" value="F:ATP binding"/>
    <property type="evidence" value="ECO:0007669"/>
    <property type="project" value="UniProtKB-UniRule"/>
</dbReference>
<feature type="region of interest" description="Disordered" evidence="8">
    <location>
        <begin position="87"/>
        <end position="115"/>
    </location>
</feature>
<dbReference type="Gene3D" id="3.40.50.300">
    <property type="entry name" value="P-loop containing nucleotide triphosphate hydrolases"/>
    <property type="match status" value="2"/>
</dbReference>
<keyword evidence="9" id="KW-0812">Transmembrane</keyword>
<evidence type="ECO:0000313" key="12">
    <source>
        <dbReference type="EMBL" id="KAA0031956.1"/>
    </source>
</evidence>
<dbReference type="AlphaFoldDB" id="A0A5A7SPN2"/>
<evidence type="ECO:0000256" key="1">
    <source>
        <dbReference type="ARBA" id="ARBA00022741"/>
    </source>
</evidence>
<accession>A0A5A7SPN2</accession>
<dbReference type="EC" id="3.6.4.13" evidence="7"/>
<dbReference type="InterPro" id="IPR027417">
    <property type="entry name" value="P-loop_NTPase"/>
</dbReference>
<comment type="function">
    <text evidence="7">RNA helicase.</text>
</comment>
<sequence>MAAESMQSMSSQKRRLKRKKTQKDPEFERLDSLPWNSSIPIDDTLSAFIGSNDLEGGFLSLEEIDEAEYGLVIPEPDTMKHKLIPKASGNSRKEEQNNADFCGDASRGSNDSIDKEAVGHNRDVALGALKEHLQIAQEKMKKYTDLKRRDVEYQAGDTVFLKIRQYRQVSLRKKRNKKLSPKFFDKEIRDEVEKDAVDETEYYAWNELRLHPLLMKSIYKLGFKEPTAIQKACIPAAAYQGKDVVGAAETGSGKTLAFGLPILQRFLDEREKSGKMSEEKGLDAKKYAPKSLLRALIITPTRELALQVTDHLKAVAVGIDIRVVPIVGGMSTEKQERLLRMRPEVVVGTPGRLWELMSGGEKHLVELEALSFFVLDEADRMIENGHFRELQSIIDMLPVTNGSAENLQNTENSLTTPSSQRKKRQTLVFSATLSLSSDFRKKLKRGSSKPNQSGMDGLNSIEALSERAGIRPNVAVINLTNTSVLANNLEESFIECREEDKDAYLYYILSVYGQGRTIVFCTSIAALRHIAALLSIVGVNVLTLHAQRQQRARLKDAK</sequence>
<dbReference type="EMBL" id="SSTE01021884">
    <property type="protein sequence ID" value="KAA0031956.1"/>
    <property type="molecule type" value="Genomic_DNA"/>
</dbReference>
<evidence type="ECO:0000256" key="5">
    <source>
        <dbReference type="PROSITE-ProRule" id="PRU00552"/>
    </source>
</evidence>
<keyword evidence="9" id="KW-0472">Membrane</keyword>
<dbReference type="GO" id="GO:0016787">
    <property type="term" value="F:hydrolase activity"/>
    <property type="evidence" value="ECO:0007669"/>
    <property type="project" value="UniProtKB-KW"/>
</dbReference>
<evidence type="ECO:0000256" key="7">
    <source>
        <dbReference type="RuleBase" id="RU365068"/>
    </source>
</evidence>
<gene>
    <name evidence="12" type="ORF">E6C27_scaffold134G00380</name>
</gene>
<evidence type="ECO:0000256" key="8">
    <source>
        <dbReference type="SAM" id="MobiDB-lite"/>
    </source>
</evidence>
<evidence type="ECO:0000256" key="6">
    <source>
        <dbReference type="RuleBase" id="RU000492"/>
    </source>
</evidence>
<reference evidence="12 13" key="1">
    <citation type="submission" date="2019-08" db="EMBL/GenBank/DDBJ databases">
        <title>Draft genome sequences of two oriental melons (Cucumis melo L. var makuwa).</title>
        <authorList>
            <person name="Kwon S.-Y."/>
        </authorList>
    </citation>
    <scope>NUCLEOTIDE SEQUENCE [LARGE SCALE GENOMIC DNA]</scope>
    <source>
        <strain evidence="13">cv. SW 3</strain>
        <tissue evidence="12">Leaf</tissue>
    </source>
</reference>
<comment type="caution">
    <text evidence="12">The sequence shown here is derived from an EMBL/GenBank/DDBJ whole genome shotgun (WGS) entry which is preliminary data.</text>
</comment>
<feature type="domain" description="DEAD-box RNA helicase Q" evidence="11">
    <location>
        <begin position="203"/>
        <end position="231"/>
    </location>
</feature>
<keyword evidence="9" id="KW-1133">Transmembrane helix</keyword>
<dbReference type="CDD" id="cd17946">
    <property type="entry name" value="DEADc_DDX24"/>
    <property type="match status" value="1"/>
</dbReference>
<comment type="catalytic activity">
    <reaction evidence="7">
        <text>ATP + H2O = ADP + phosphate + H(+)</text>
        <dbReference type="Rhea" id="RHEA:13065"/>
        <dbReference type="ChEBI" id="CHEBI:15377"/>
        <dbReference type="ChEBI" id="CHEBI:15378"/>
        <dbReference type="ChEBI" id="CHEBI:30616"/>
        <dbReference type="ChEBI" id="CHEBI:43474"/>
        <dbReference type="ChEBI" id="CHEBI:456216"/>
        <dbReference type="EC" id="3.6.4.13"/>
    </reaction>
</comment>
<feature type="region of interest" description="Disordered" evidence="8">
    <location>
        <begin position="1"/>
        <end position="33"/>
    </location>
</feature>